<evidence type="ECO:0000256" key="2">
    <source>
        <dbReference type="ARBA" id="ARBA00023239"/>
    </source>
</evidence>
<keyword evidence="2" id="KW-0456">Lyase</keyword>
<feature type="signal peptide" evidence="4">
    <location>
        <begin position="1"/>
        <end position="17"/>
    </location>
</feature>
<comment type="caution">
    <text evidence="6">The sequence shown here is derived from an EMBL/GenBank/DDBJ whole genome shotgun (WGS) entry which is preliminary data.</text>
</comment>
<proteinExistence type="predicted"/>
<keyword evidence="1 4" id="KW-0732">Signal</keyword>
<evidence type="ECO:0000256" key="1">
    <source>
        <dbReference type="ARBA" id="ARBA00022729"/>
    </source>
</evidence>
<dbReference type="GO" id="GO:0016829">
    <property type="term" value="F:lyase activity"/>
    <property type="evidence" value="ECO:0007669"/>
    <property type="project" value="UniProtKB-KW"/>
</dbReference>
<dbReference type="AlphaFoldDB" id="A0A9W8TFX0"/>
<dbReference type="Proteomes" id="UP001148786">
    <property type="component" value="Unassembled WGS sequence"/>
</dbReference>
<dbReference type="EMBL" id="JANKHO010000021">
    <property type="protein sequence ID" value="KAJ3517366.1"/>
    <property type="molecule type" value="Genomic_DNA"/>
</dbReference>
<feature type="domain" description="Alginate lyase" evidence="5">
    <location>
        <begin position="193"/>
        <end position="462"/>
    </location>
</feature>
<dbReference type="SUPFAM" id="SSF48230">
    <property type="entry name" value="Chondroitin AC/alginate lyase"/>
    <property type="match status" value="1"/>
</dbReference>
<accession>A0A9W8TFX0</accession>
<evidence type="ECO:0000313" key="6">
    <source>
        <dbReference type="EMBL" id="KAJ3517366.1"/>
    </source>
</evidence>
<reference evidence="6" key="1">
    <citation type="submission" date="2022-07" db="EMBL/GenBank/DDBJ databases">
        <title>Genome Sequence of Agrocybe chaxingu.</title>
        <authorList>
            <person name="Buettner E."/>
        </authorList>
    </citation>
    <scope>NUCLEOTIDE SEQUENCE</scope>
    <source>
        <strain evidence="6">MP-N11</strain>
    </source>
</reference>
<evidence type="ECO:0000313" key="7">
    <source>
        <dbReference type="Proteomes" id="UP001148786"/>
    </source>
</evidence>
<sequence length="593" mass="64417">MFGPLSFVIFFAPYAIGDPTDWVNVDYVVARSKSTGRISSTADAEATIVRNAETTAKEVILNPPNILPPSKNPHDYLSWAPYHWPDCNWCPQAGRTHLVHTVNGSSSGTIGNSDNGTAGLYYSNSLDYVGQQVQSVLVIPARRIDEAEAVPTSILMPESSLTSGLPIKPTVRPPALPTTISPALRTATPATSSTSDGRTHGPAQAAAKTTQSSSWTTCPYVARDGQVNPDVRNLRGPSAINDAAQSILYNALAFALKRSSTYSQNVAKFIDTFFLSTATKMNPNVNFGQIVRGPGEAGRTGTFTGILDLRGMVKIANGIAVLKALDSSDWTKTRDQAMGSWISQYGYWLLNSSIGKMTASRPNNHATFYVAQVAAVKMLAGDKDGATTSLQQFFRQQFLDQIAASGEQPFEAIRTRPWHYRCFNLEALITNAKLGDELGIDLWSSKSKYGATIQKALDFLLALDPKNEDISEVFPHVAAVAAAYGDPKGTYATYLKKKVPSYQSKSYWFYDQASALPHSPASKNRARSVMWRREDAVAVAAAPVTAGDVKVPFECPAAFQDVTKVEIDDGIYVTCDDLRPFYEAQEFDGTEAL</sequence>
<name>A0A9W8TFX0_9AGAR</name>
<dbReference type="GO" id="GO:0042597">
    <property type="term" value="C:periplasmic space"/>
    <property type="evidence" value="ECO:0007669"/>
    <property type="project" value="InterPro"/>
</dbReference>
<dbReference type="InterPro" id="IPR008929">
    <property type="entry name" value="Chondroitin_lyas"/>
</dbReference>
<evidence type="ECO:0000256" key="4">
    <source>
        <dbReference type="SAM" id="SignalP"/>
    </source>
</evidence>
<evidence type="ECO:0000256" key="3">
    <source>
        <dbReference type="SAM" id="MobiDB-lite"/>
    </source>
</evidence>
<dbReference type="OrthoDB" id="63533at2759"/>
<organism evidence="6 7">
    <name type="scientific">Agrocybe chaxingu</name>
    <dbReference type="NCBI Taxonomy" id="84603"/>
    <lineage>
        <taxon>Eukaryota</taxon>
        <taxon>Fungi</taxon>
        <taxon>Dikarya</taxon>
        <taxon>Basidiomycota</taxon>
        <taxon>Agaricomycotina</taxon>
        <taxon>Agaricomycetes</taxon>
        <taxon>Agaricomycetidae</taxon>
        <taxon>Agaricales</taxon>
        <taxon>Agaricineae</taxon>
        <taxon>Strophariaceae</taxon>
        <taxon>Agrocybe</taxon>
    </lineage>
</organism>
<gene>
    <name evidence="6" type="ORF">NLJ89_g537</name>
</gene>
<dbReference type="Pfam" id="PF05426">
    <property type="entry name" value="Alginate_lyase"/>
    <property type="match status" value="1"/>
</dbReference>
<dbReference type="Gene3D" id="1.50.10.100">
    <property type="entry name" value="Chondroitin AC/alginate lyase"/>
    <property type="match status" value="1"/>
</dbReference>
<feature type="chain" id="PRO_5040809957" description="Alginate lyase domain-containing protein" evidence="4">
    <location>
        <begin position="18"/>
        <end position="593"/>
    </location>
</feature>
<keyword evidence="7" id="KW-1185">Reference proteome</keyword>
<protein>
    <recommendedName>
        <fullName evidence="5">Alginate lyase domain-containing protein</fullName>
    </recommendedName>
</protein>
<evidence type="ECO:0000259" key="5">
    <source>
        <dbReference type="Pfam" id="PF05426"/>
    </source>
</evidence>
<dbReference type="InterPro" id="IPR008397">
    <property type="entry name" value="Alginate_lyase_dom"/>
</dbReference>
<feature type="region of interest" description="Disordered" evidence="3">
    <location>
        <begin position="186"/>
        <end position="211"/>
    </location>
</feature>